<dbReference type="OrthoDB" id="9776235at2"/>
<dbReference type="CDD" id="cd10917">
    <property type="entry name" value="CE4_NodB_like_6s_7s"/>
    <property type="match status" value="1"/>
</dbReference>
<evidence type="ECO:0000313" key="5">
    <source>
        <dbReference type="Proteomes" id="UP000008721"/>
    </source>
</evidence>
<accession>E4U357</accession>
<dbReference type="InterPro" id="IPR050248">
    <property type="entry name" value="Polysacc_deacetylase_ArnD"/>
</dbReference>
<name>E4U357_SULKY</name>
<dbReference type="RefSeq" id="WP_013459924.1">
    <property type="nucleotide sequence ID" value="NC_014762.1"/>
</dbReference>
<reference evidence="4 5" key="1">
    <citation type="journal article" date="2012" name="Stand. Genomic Sci.">
        <title>Complete genome sequence of the sulfur compounds oxidizing chemolithoautotroph Sulfuricurvum kujiense type strain (YK-1(T)).</title>
        <authorList>
            <person name="Han C."/>
            <person name="Kotsyurbenko O."/>
            <person name="Chertkov O."/>
            <person name="Held B."/>
            <person name="Lapidus A."/>
            <person name="Nolan M."/>
            <person name="Lucas S."/>
            <person name="Hammon N."/>
            <person name="Deshpande S."/>
            <person name="Cheng J.F."/>
            <person name="Tapia R."/>
            <person name="Goodwin L.A."/>
            <person name="Pitluck S."/>
            <person name="Liolios K."/>
            <person name="Pagani I."/>
            <person name="Ivanova N."/>
            <person name="Mavromatis K."/>
            <person name="Mikhailova N."/>
            <person name="Pati A."/>
            <person name="Chen A."/>
            <person name="Palaniappan K."/>
            <person name="Land M."/>
            <person name="Hauser L."/>
            <person name="Chang Y.J."/>
            <person name="Jeffries C.D."/>
            <person name="Brambilla E.M."/>
            <person name="Rohde M."/>
            <person name="Spring S."/>
            <person name="Sikorski J."/>
            <person name="Goker M."/>
            <person name="Woyke T."/>
            <person name="Bristow J."/>
            <person name="Eisen J.A."/>
            <person name="Markowitz V."/>
            <person name="Hugenholtz P."/>
            <person name="Kyrpides N.C."/>
            <person name="Klenk H.P."/>
            <person name="Detter J.C."/>
        </authorList>
    </citation>
    <scope>NUCLEOTIDE SEQUENCE [LARGE SCALE GENOMIC DNA]</scope>
    <source>
        <strain evidence="5">ATCC BAA-921 / DSM 16994 / JCM 11577 / YK-1</strain>
    </source>
</reference>
<dbReference type="SUPFAM" id="SSF88713">
    <property type="entry name" value="Glycoside hydrolase/deacetylase"/>
    <property type="match status" value="1"/>
</dbReference>
<organism evidence="4 5">
    <name type="scientific">Sulfuricurvum kujiense (strain ATCC BAA-921 / DSM 16994 / JCM 11577 / YK-1)</name>
    <dbReference type="NCBI Taxonomy" id="709032"/>
    <lineage>
        <taxon>Bacteria</taxon>
        <taxon>Pseudomonadati</taxon>
        <taxon>Campylobacterota</taxon>
        <taxon>Epsilonproteobacteria</taxon>
        <taxon>Campylobacterales</taxon>
        <taxon>Sulfurimonadaceae</taxon>
        <taxon>Sulfuricurvum</taxon>
    </lineage>
</organism>
<evidence type="ECO:0000313" key="4">
    <source>
        <dbReference type="EMBL" id="ADR33727.1"/>
    </source>
</evidence>
<dbReference type="GO" id="GO:0016810">
    <property type="term" value="F:hydrolase activity, acting on carbon-nitrogen (but not peptide) bonds"/>
    <property type="evidence" value="ECO:0007669"/>
    <property type="project" value="InterPro"/>
</dbReference>
<dbReference type="Pfam" id="PF01522">
    <property type="entry name" value="Polysacc_deac_1"/>
    <property type="match status" value="1"/>
</dbReference>
<keyword evidence="5" id="KW-1185">Reference proteome</keyword>
<dbReference type="GO" id="GO:0046872">
    <property type="term" value="F:metal ion binding"/>
    <property type="evidence" value="ECO:0007669"/>
    <property type="project" value="UniProtKB-KW"/>
</dbReference>
<dbReference type="STRING" id="709032.Sulku_1064"/>
<dbReference type="KEGG" id="sku:Sulku_1064"/>
<protein>
    <submittedName>
        <fullName evidence="4">Polysaccharide deacetylase</fullName>
    </submittedName>
</protein>
<dbReference type="InterPro" id="IPR011330">
    <property type="entry name" value="Glyco_hydro/deAcase_b/a-brl"/>
</dbReference>
<dbReference type="Gene3D" id="3.20.20.370">
    <property type="entry name" value="Glycoside hydrolase/deacetylase"/>
    <property type="match status" value="1"/>
</dbReference>
<dbReference type="Proteomes" id="UP000008721">
    <property type="component" value="Chromosome"/>
</dbReference>
<feature type="domain" description="NodB homology" evidence="3">
    <location>
        <begin position="69"/>
        <end position="246"/>
    </location>
</feature>
<dbReference type="EMBL" id="CP002355">
    <property type="protein sequence ID" value="ADR33727.1"/>
    <property type="molecule type" value="Genomic_DNA"/>
</dbReference>
<proteinExistence type="predicted"/>
<dbReference type="GO" id="GO:0016020">
    <property type="term" value="C:membrane"/>
    <property type="evidence" value="ECO:0007669"/>
    <property type="project" value="TreeGrafter"/>
</dbReference>
<dbReference type="eggNOG" id="COG0726">
    <property type="taxonomic scope" value="Bacteria"/>
</dbReference>
<keyword evidence="2" id="KW-0378">Hydrolase</keyword>
<evidence type="ECO:0000256" key="2">
    <source>
        <dbReference type="ARBA" id="ARBA00022801"/>
    </source>
</evidence>
<keyword evidence="1" id="KW-0479">Metal-binding</keyword>
<sequence>MTKFFALFTLIFQLFLFAESNVVYDIRGASPLLDANMSQFLDKWRNDTITPVQNGIYKNVLVNGDPSRKNIALTFDDAPDENNTYKLLDILKSHHVQGAFFMIGGTMRDTNATVVKRTFDEGHLVLNHTFNHPRLSDLNESTIVYQLDHAAMRMESITGHYPLLMRPPYGSINPIVVDTINAQGLTTVLWSLDSLDWTLKDPDAVVTNVLSNIRNGDIILMHRNPTSVGALAKVIEQLTSMGYTFLRLDELLGIKAYR</sequence>
<dbReference type="InterPro" id="IPR002509">
    <property type="entry name" value="NODB_dom"/>
</dbReference>
<gene>
    <name evidence="4" type="ordered locus">Sulku_1064</name>
</gene>
<dbReference type="HOGENOM" id="CLU_021264_0_3_7"/>
<dbReference type="AlphaFoldDB" id="E4U357"/>
<dbReference type="PANTHER" id="PTHR10587:SF133">
    <property type="entry name" value="CHITIN DEACETYLASE 1-RELATED"/>
    <property type="match status" value="1"/>
</dbReference>
<evidence type="ECO:0000259" key="3">
    <source>
        <dbReference type="PROSITE" id="PS51677"/>
    </source>
</evidence>
<dbReference type="PROSITE" id="PS51677">
    <property type="entry name" value="NODB"/>
    <property type="match status" value="1"/>
</dbReference>
<dbReference type="PANTHER" id="PTHR10587">
    <property type="entry name" value="GLYCOSYL TRANSFERASE-RELATED"/>
    <property type="match status" value="1"/>
</dbReference>
<dbReference type="GO" id="GO:0005975">
    <property type="term" value="P:carbohydrate metabolic process"/>
    <property type="evidence" value="ECO:0007669"/>
    <property type="project" value="InterPro"/>
</dbReference>
<evidence type="ECO:0000256" key="1">
    <source>
        <dbReference type="ARBA" id="ARBA00022723"/>
    </source>
</evidence>